<reference evidence="2 3" key="1">
    <citation type="submission" date="2016-11" db="EMBL/GenBank/DDBJ databases">
        <authorList>
            <person name="Jaros S."/>
            <person name="Januszkiewicz K."/>
            <person name="Wedrychowicz H."/>
        </authorList>
    </citation>
    <scope>NUCLEOTIDE SEQUENCE [LARGE SCALE GENOMIC DNA]</scope>
    <source>
        <strain evidence="2 3">DSM 9705</strain>
    </source>
</reference>
<dbReference type="STRING" id="1121409.SAMN02745124_02556"/>
<dbReference type="InterPro" id="IPR011551">
    <property type="entry name" value="NTP_PyrPHydrolase_MazG"/>
</dbReference>
<feature type="domain" description="NTP pyrophosphohydrolase MazG-like" evidence="1">
    <location>
        <begin position="30"/>
        <end position="103"/>
    </location>
</feature>
<dbReference type="InterPro" id="IPR048015">
    <property type="entry name" value="NTP-PPase_MazG-like_N"/>
</dbReference>
<dbReference type="FunFam" id="1.10.287.1080:FF:000001">
    <property type="entry name" value="Nucleoside triphosphate pyrophosphohydrolase"/>
    <property type="match status" value="1"/>
</dbReference>
<dbReference type="GO" id="GO:0046047">
    <property type="term" value="P:TTP catabolic process"/>
    <property type="evidence" value="ECO:0007669"/>
    <property type="project" value="TreeGrafter"/>
</dbReference>
<dbReference type="Pfam" id="PF03819">
    <property type="entry name" value="MazG"/>
    <property type="match status" value="1"/>
</dbReference>
<dbReference type="GO" id="GO:0046052">
    <property type="term" value="P:UTP catabolic process"/>
    <property type="evidence" value="ECO:0007669"/>
    <property type="project" value="TreeGrafter"/>
</dbReference>
<dbReference type="CDD" id="cd11528">
    <property type="entry name" value="NTP-PPase_MazG_Nterm"/>
    <property type="match status" value="1"/>
</dbReference>
<dbReference type="AlphaFoldDB" id="A0A1M5WW90"/>
<dbReference type="Proteomes" id="UP000184139">
    <property type="component" value="Unassembled WGS sequence"/>
</dbReference>
<keyword evidence="2" id="KW-0489">Methyltransferase</keyword>
<dbReference type="Gene3D" id="1.10.287.1080">
    <property type="entry name" value="MazG-like"/>
    <property type="match status" value="1"/>
</dbReference>
<evidence type="ECO:0000313" key="3">
    <source>
        <dbReference type="Proteomes" id="UP000184139"/>
    </source>
</evidence>
<dbReference type="SUPFAM" id="SSF101386">
    <property type="entry name" value="all-alpha NTP pyrophosphatases"/>
    <property type="match status" value="1"/>
</dbReference>
<dbReference type="GO" id="GO:0032259">
    <property type="term" value="P:methylation"/>
    <property type="evidence" value="ECO:0007669"/>
    <property type="project" value="UniProtKB-KW"/>
</dbReference>
<dbReference type="GO" id="GO:0046081">
    <property type="term" value="P:dUTP catabolic process"/>
    <property type="evidence" value="ECO:0007669"/>
    <property type="project" value="TreeGrafter"/>
</dbReference>
<dbReference type="GO" id="GO:0047429">
    <property type="term" value="F:nucleoside triphosphate diphosphatase activity"/>
    <property type="evidence" value="ECO:0007669"/>
    <property type="project" value="TreeGrafter"/>
</dbReference>
<dbReference type="PANTHER" id="PTHR30522:SF0">
    <property type="entry name" value="NUCLEOSIDE TRIPHOSPHATE PYROPHOSPHOHYDROLASE"/>
    <property type="match status" value="1"/>
</dbReference>
<sequence>MKETVTHFEKLLSTIHRLRGEAGCPWDRRQTTDSLATYLNEEFGEITDAIAQGDRQNLCEELGDFLYLIIMLAEINAEEQTFTLDDVLTAINEKLIRRHPHVFAGAPILDDAALTEQWQHIKAQEKAEKS</sequence>
<dbReference type="GO" id="GO:0006950">
    <property type="term" value="P:response to stress"/>
    <property type="evidence" value="ECO:0007669"/>
    <property type="project" value="UniProtKB-ARBA"/>
</dbReference>
<keyword evidence="3" id="KW-1185">Reference proteome</keyword>
<name>A0A1M5WW90_9BACT</name>
<dbReference type="GO" id="GO:0046061">
    <property type="term" value="P:dATP catabolic process"/>
    <property type="evidence" value="ECO:0007669"/>
    <property type="project" value="TreeGrafter"/>
</dbReference>
<protein>
    <submittedName>
        <fullName evidence="2">Tetrapyrrole methylase family protein / MazG family protein</fullName>
    </submittedName>
</protein>
<dbReference type="GO" id="GO:0046076">
    <property type="term" value="P:dTTP catabolic process"/>
    <property type="evidence" value="ECO:0007669"/>
    <property type="project" value="TreeGrafter"/>
</dbReference>
<dbReference type="GO" id="GO:0006203">
    <property type="term" value="P:dGTP catabolic process"/>
    <property type="evidence" value="ECO:0007669"/>
    <property type="project" value="TreeGrafter"/>
</dbReference>
<proteinExistence type="predicted"/>
<organism evidence="2 3">
    <name type="scientific">Desulfofustis glycolicus DSM 9705</name>
    <dbReference type="NCBI Taxonomy" id="1121409"/>
    <lineage>
        <taxon>Bacteria</taxon>
        <taxon>Pseudomonadati</taxon>
        <taxon>Thermodesulfobacteriota</taxon>
        <taxon>Desulfobulbia</taxon>
        <taxon>Desulfobulbales</taxon>
        <taxon>Desulfocapsaceae</taxon>
        <taxon>Desulfofustis</taxon>
    </lineage>
</organism>
<dbReference type="RefSeq" id="WP_073376601.1">
    <property type="nucleotide sequence ID" value="NZ_FQXS01000015.1"/>
</dbReference>
<dbReference type="InterPro" id="IPR004518">
    <property type="entry name" value="MazG-like_dom"/>
</dbReference>
<keyword evidence="2" id="KW-0808">Transferase</keyword>
<dbReference type="PANTHER" id="PTHR30522">
    <property type="entry name" value="NUCLEOSIDE TRIPHOSPHATE PYROPHOSPHOHYDROLASE"/>
    <property type="match status" value="1"/>
</dbReference>
<dbReference type="GO" id="GO:0008168">
    <property type="term" value="F:methyltransferase activity"/>
    <property type="evidence" value="ECO:0007669"/>
    <property type="project" value="UniProtKB-KW"/>
</dbReference>
<dbReference type="OrthoDB" id="9808939at2"/>
<gene>
    <name evidence="2" type="ORF">SAMN02745124_02556</name>
</gene>
<accession>A0A1M5WW90</accession>
<dbReference type="EMBL" id="FQXS01000015">
    <property type="protein sequence ID" value="SHH91578.1"/>
    <property type="molecule type" value="Genomic_DNA"/>
</dbReference>
<evidence type="ECO:0000259" key="1">
    <source>
        <dbReference type="Pfam" id="PF03819"/>
    </source>
</evidence>
<evidence type="ECO:0000313" key="2">
    <source>
        <dbReference type="EMBL" id="SHH91578.1"/>
    </source>
</evidence>